<name>A0ABT6Y7V4_9BACT</name>
<sequence length="148" mass="17070">MKILAYLSIVLVGLVFSACQREVQPYVLYYSSAQFKTQQGDTLASLKTIKNGIIFNKNITLVMRDGSRKEISKEGLWGYSQGDKVYRNYGDRFIRVVTPYSDSTIKYMADRSVTFWTSNGNRTMNQVMLLYSKDLDSKVYLSQRKAKR</sequence>
<evidence type="ECO:0000313" key="1">
    <source>
        <dbReference type="EMBL" id="MDI9859657.1"/>
    </source>
</evidence>
<dbReference type="EMBL" id="JASHIF010000008">
    <property type="protein sequence ID" value="MDI9859657.1"/>
    <property type="molecule type" value="Genomic_DNA"/>
</dbReference>
<evidence type="ECO:0000313" key="2">
    <source>
        <dbReference type="Proteomes" id="UP001236507"/>
    </source>
</evidence>
<organism evidence="1 2">
    <name type="scientific">Flectobacillus roseus</name>
    <dbReference type="NCBI Taxonomy" id="502259"/>
    <lineage>
        <taxon>Bacteria</taxon>
        <taxon>Pseudomonadati</taxon>
        <taxon>Bacteroidota</taxon>
        <taxon>Cytophagia</taxon>
        <taxon>Cytophagales</taxon>
        <taxon>Flectobacillaceae</taxon>
        <taxon>Flectobacillus</taxon>
    </lineage>
</organism>
<gene>
    <name evidence="1" type="ORF">QM524_10580</name>
</gene>
<proteinExistence type="predicted"/>
<comment type="caution">
    <text evidence="1">The sequence shown here is derived from an EMBL/GenBank/DDBJ whole genome shotgun (WGS) entry which is preliminary data.</text>
</comment>
<keyword evidence="2" id="KW-1185">Reference proteome</keyword>
<dbReference type="RefSeq" id="WP_283344560.1">
    <property type="nucleotide sequence ID" value="NZ_JASHIF010000008.1"/>
</dbReference>
<reference evidence="1 2" key="1">
    <citation type="submission" date="2023-05" db="EMBL/GenBank/DDBJ databases">
        <title>Novel species of genus Flectobacillus isolated from stream in China.</title>
        <authorList>
            <person name="Lu H."/>
        </authorList>
    </citation>
    <scope>NUCLEOTIDE SEQUENCE [LARGE SCALE GENOMIC DNA]</scope>
    <source>
        <strain evidence="1 2">KCTC 42575</strain>
    </source>
</reference>
<dbReference type="PROSITE" id="PS51257">
    <property type="entry name" value="PROKAR_LIPOPROTEIN"/>
    <property type="match status" value="1"/>
</dbReference>
<protein>
    <submittedName>
        <fullName evidence="1">Uncharacterized protein</fullName>
    </submittedName>
</protein>
<accession>A0ABT6Y7V4</accession>
<dbReference type="Proteomes" id="UP001236507">
    <property type="component" value="Unassembled WGS sequence"/>
</dbReference>